<dbReference type="PANTHER" id="PTHR19848">
    <property type="entry name" value="WD40 REPEAT PROTEIN"/>
    <property type="match status" value="1"/>
</dbReference>
<feature type="non-terminal residue" evidence="4">
    <location>
        <position position="178"/>
    </location>
</feature>
<evidence type="ECO:0000313" key="4">
    <source>
        <dbReference type="EMBL" id="KZO93003.1"/>
    </source>
</evidence>
<dbReference type="InterPro" id="IPR001680">
    <property type="entry name" value="WD40_rpt"/>
</dbReference>
<dbReference type="Proteomes" id="UP000076738">
    <property type="component" value="Unassembled WGS sequence"/>
</dbReference>
<evidence type="ECO:0000256" key="1">
    <source>
        <dbReference type="ARBA" id="ARBA00022574"/>
    </source>
</evidence>
<dbReference type="PROSITE" id="PS50294">
    <property type="entry name" value="WD_REPEATS_REGION"/>
    <property type="match status" value="2"/>
</dbReference>
<evidence type="ECO:0000256" key="3">
    <source>
        <dbReference type="PROSITE-ProRule" id="PRU00221"/>
    </source>
</evidence>
<dbReference type="InterPro" id="IPR036322">
    <property type="entry name" value="WD40_repeat_dom_sf"/>
</dbReference>
<proteinExistence type="predicted"/>
<dbReference type="Gene3D" id="2.130.10.10">
    <property type="entry name" value="YVTN repeat-like/Quinoprotein amine dehydrogenase"/>
    <property type="match status" value="1"/>
</dbReference>
<dbReference type="AlphaFoldDB" id="A0A167IVE3"/>
<dbReference type="SUPFAM" id="SSF50978">
    <property type="entry name" value="WD40 repeat-like"/>
    <property type="match status" value="1"/>
</dbReference>
<keyword evidence="2" id="KW-0677">Repeat</keyword>
<organism evidence="4 5">
    <name type="scientific">Calocera viscosa (strain TUFC12733)</name>
    <dbReference type="NCBI Taxonomy" id="1330018"/>
    <lineage>
        <taxon>Eukaryota</taxon>
        <taxon>Fungi</taxon>
        <taxon>Dikarya</taxon>
        <taxon>Basidiomycota</taxon>
        <taxon>Agaricomycotina</taxon>
        <taxon>Dacrymycetes</taxon>
        <taxon>Dacrymycetales</taxon>
        <taxon>Dacrymycetaceae</taxon>
        <taxon>Calocera</taxon>
    </lineage>
</organism>
<keyword evidence="1 3" id="KW-0853">WD repeat</keyword>
<gene>
    <name evidence="4" type="ORF">CALVIDRAFT_503623</name>
</gene>
<name>A0A167IVE3_CALVF</name>
<dbReference type="OrthoDB" id="6262491at2759"/>
<keyword evidence="5" id="KW-1185">Reference proteome</keyword>
<dbReference type="EMBL" id="KV417305">
    <property type="protein sequence ID" value="KZO93003.1"/>
    <property type="molecule type" value="Genomic_DNA"/>
</dbReference>
<sequence>MCLIGVALEGHKDAVTSVAFSPDGKWFVSGSSDWTVRIWDAETGRAMGEPLEGHENAVTSVAFLPDGKRVLSGSSDGTVRVWDQGRAMNRLSLSPDPRHQAAQAYKAPDEAEVDIKFDLETGWIIGNEKDHLLWVPPEVMPRLYQNGRLKMIMPAERMVTLDLSQFVHGDRWTDCYTP</sequence>
<accession>A0A167IVE3</accession>
<reference evidence="4 5" key="1">
    <citation type="journal article" date="2016" name="Mol. Biol. Evol.">
        <title>Comparative Genomics of Early-Diverging Mushroom-Forming Fungi Provides Insights into the Origins of Lignocellulose Decay Capabilities.</title>
        <authorList>
            <person name="Nagy L.G."/>
            <person name="Riley R."/>
            <person name="Tritt A."/>
            <person name="Adam C."/>
            <person name="Daum C."/>
            <person name="Floudas D."/>
            <person name="Sun H."/>
            <person name="Yadav J.S."/>
            <person name="Pangilinan J."/>
            <person name="Larsson K.H."/>
            <person name="Matsuura K."/>
            <person name="Barry K."/>
            <person name="Labutti K."/>
            <person name="Kuo R."/>
            <person name="Ohm R.A."/>
            <person name="Bhattacharya S.S."/>
            <person name="Shirouzu T."/>
            <person name="Yoshinaga Y."/>
            <person name="Martin F.M."/>
            <person name="Grigoriev I.V."/>
            <person name="Hibbett D.S."/>
        </authorList>
    </citation>
    <scope>NUCLEOTIDE SEQUENCE [LARGE SCALE GENOMIC DNA]</scope>
    <source>
        <strain evidence="4 5">TUFC12733</strain>
    </source>
</reference>
<dbReference type="SMART" id="SM00320">
    <property type="entry name" value="WD40"/>
    <property type="match status" value="2"/>
</dbReference>
<dbReference type="PANTHER" id="PTHR19848:SF8">
    <property type="entry name" value="F-BOX AND WD REPEAT DOMAIN CONTAINING 7"/>
    <property type="match status" value="1"/>
</dbReference>
<evidence type="ECO:0000313" key="5">
    <source>
        <dbReference type="Proteomes" id="UP000076738"/>
    </source>
</evidence>
<dbReference type="Pfam" id="PF00400">
    <property type="entry name" value="WD40"/>
    <property type="match status" value="2"/>
</dbReference>
<dbReference type="InterPro" id="IPR015943">
    <property type="entry name" value="WD40/YVTN_repeat-like_dom_sf"/>
</dbReference>
<dbReference type="STRING" id="1330018.A0A167IVE3"/>
<feature type="repeat" description="WD" evidence="3">
    <location>
        <begin position="8"/>
        <end position="49"/>
    </location>
</feature>
<feature type="repeat" description="WD" evidence="3">
    <location>
        <begin position="51"/>
        <end position="83"/>
    </location>
</feature>
<dbReference type="PROSITE" id="PS50082">
    <property type="entry name" value="WD_REPEATS_2"/>
    <property type="match status" value="2"/>
</dbReference>
<evidence type="ECO:0000256" key="2">
    <source>
        <dbReference type="ARBA" id="ARBA00022737"/>
    </source>
</evidence>
<protein>
    <submittedName>
        <fullName evidence="4">WD40 repeat-like protein</fullName>
    </submittedName>
</protein>